<accession>A0A7G5FBU2</accession>
<dbReference type="Proteomes" id="UP000515570">
    <property type="component" value="Chromosome"/>
</dbReference>
<name>A0A7G5FBU2_9CORY</name>
<proteinExistence type="predicted"/>
<gene>
    <name evidence="1" type="ORF">HW450_06710</name>
</gene>
<keyword evidence="2" id="KW-1185">Reference proteome</keyword>
<dbReference type="AlphaFoldDB" id="A0A7G5FBU2"/>
<protein>
    <submittedName>
        <fullName evidence="1">Uncharacterized protein</fullName>
    </submittedName>
</protein>
<organism evidence="1 2">
    <name type="scientific">Corynebacterium hindlerae</name>
    <dbReference type="NCBI Taxonomy" id="699041"/>
    <lineage>
        <taxon>Bacteria</taxon>
        <taxon>Bacillati</taxon>
        <taxon>Actinomycetota</taxon>
        <taxon>Actinomycetes</taxon>
        <taxon>Mycobacteriales</taxon>
        <taxon>Corynebacteriaceae</taxon>
        <taxon>Corynebacterium</taxon>
    </lineage>
</organism>
<evidence type="ECO:0000313" key="2">
    <source>
        <dbReference type="Proteomes" id="UP000515570"/>
    </source>
</evidence>
<sequence length="73" mass="8062">MTTNFTAEITSTDINLMAPNATEPTTHDEITIYRNGEEFDTILIESSEDNAPYDAAVSEAIDGAEFTWLPSNF</sequence>
<dbReference type="RefSeq" id="WP_182384893.1">
    <property type="nucleotide sequence ID" value="NZ_CP059833.1"/>
</dbReference>
<reference evidence="1 2" key="1">
    <citation type="submission" date="2020-07" db="EMBL/GenBank/DDBJ databases">
        <title>non toxigenic Corynebacterium sp. nov from a clinical source.</title>
        <authorList>
            <person name="Bernier A.-M."/>
            <person name="Bernard K."/>
        </authorList>
    </citation>
    <scope>NUCLEOTIDE SEQUENCE [LARGE SCALE GENOMIC DNA]</scope>
    <source>
        <strain evidence="2">NML 93-0612</strain>
    </source>
</reference>
<dbReference type="EMBL" id="CP059833">
    <property type="protein sequence ID" value="QMV84083.1"/>
    <property type="molecule type" value="Genomic_DNA"/>
</dbReference>
<evidence type="ECO:0000313" key="1">
    <source>
        <dbReference type="EMBL" id="QMV84083.1"/>
    </source>
</evidence>